<dbReference type="GeneID" id="23568069"/>
<sequence length="116" mass="12923">MPRSLLSSASFSLPAPSSTISTTAAVLTPVSLFVVSESFAALFLSPNTPSLPNLFTLPSSSSSSSTILFFLFIPFLHHQPRFRILIDCISLFQFIFLRSYQHHRLHHPTVYAKLAR</sequence>
<gene>
    <name evidence="1" type="ORF">UMAG_12324</name>
</gene>
<evidence type="ECO:0000313" key="1">
    <source>
        <dbReference type="EMBL" id="KIS66034.1"/>
    </source>
</evidence>
<evidence type="ECO:0000313" key="2">
    <source>
        <dbReference type="Proteomes" id="UP000000561"/>
    </source>
</evidence>
<dbReference type="KEGG" id="uma:UMAG_12324"/>
<reference evidence="1 2" key="1">
    <citation type="journal article" date="2006" name="Nature">
        <title>Insights from the genome of the biotrophic fungal plant pathogen Ustilago maydis.</title>
        <authorList>
            <person name="Kamper J."/>
            <person name="Kahmann R."/>
            <person name="Bolker M."/>
            <person name="Ma L.J."/>
            <person name="Brefort T."/>
            <person name="Saville B.J."/>
            <person name="Banuett F."/>
            <person name="Kronstad J.W."/>
            <person name="Gold S.E."/>
            <person name="Muller O."/>
            <person name="Perlin M.H."/>
            <person name="Wosten H.A."/>
            <person name="de Vries R."/>
            <person name="Ruiz-Herrera J."/>
            <person name="Reynaga-Pena C.G."/>
            <person name="Snetselaar K."/>
            <person name="McCann M."/>
            <person name="Perez-Martin J."/>
            <person name="Feldbrugge M."/>
            <person name="Basse C.W."/>
            <person name="Steinberg G."/>
            <person name="Ibeas J.I."/>
            <person name="Holloman W."/>
            <person name="Guzman P."/>
            <person name="Farman M."/>
            <person name="Stajich J.E."/>
            <person name="Sentandreu R."/>
            <person name="Gonzalez-Prieto J.M."/>
            <person name="Kennell J.C."/>
            <person name="Molina L."/>
            <person name="Schirawski J."/>
            <person name="Mendoza-Mendoza A."/>
            <person name="Greilinger D."/>
            <person name="Munch K."/>
            <person name="Rossel N."/>
            <person name="Scherer M."/>
            <person name="Vranes M."/>
            <person name="Ladendorf O."/>
            <person name="Vincon V."/>
            <person name="Fuchs U."/>
            <person name="Sandrock B."/>
            <person name="Meng S."/>
            <person name="Ho E.C."/>
            <person name="Cahill M.J."/>
            <person name="Boyce K.J."/>
            <person name="Klose J."/>
            <person name="Klosterman S.J."/>
            <person name="Deelstra H.J."/>
            <person name="Ortiz-Castellanos L."/>
            <person name="Li W."/>
            <person name="Sanchez-Alonso P."/>
            <person name="Schreier P.H."/>
            <person name="Hauser-Hahn I."/>
            <person name="Vaupel M."/>
            <person name="Koopmann E."/>
            <person name="Friedrich G."/>
            <person name="Voss H."/>
            <person name="Schluter T."/>
            <person name="Margolis J."/>
            <person name="Platt D."/>
            <person name="Swimmer C."/>
            <person name="Gnirke A."/>
            <person name="Chen F."/>
            <person name="Vysotskaia V."/>
            <person name="Mannhaupt G."/>
            <person name="Guldener U."/>
            <person name="Munsterkotter M."/>
            <person name="Haase D."/>
            <person name="Oesterheld M."/>
            <person name="Mewes H.W."/>
            <person name="Mauceli E.W."/>
            <person name="DeCaprio D."/>
            <person name="Wade C.M."/>
            <person name="Butler J."/>
            <person name="Young S."/>
            <person name="Jaffe D.B."/>
            <person name="Calvo S."/>
            <person name="Nusbaum C."/>
            <person name="Galagan J."/>
            <person name="Birren B.W."/>
        </authorList>
    </citation>
    <scope>NUCLEOTIDE SEQUENCE [LARGE SCALE GENOMIC DNA]</scope>
    <source>
        <strain evidence="2">DSM 14603 / FGSC 9021 / UM521</strain>
    </source>
</reference>
<proteinExistence type="predicted"/>
<accession>A0A0D1DNP0</accession>
<dbReference type="AlphaFoldDB" id="A0A0D1DNP0"/>
<dbReference type="RefSeq" id="XP_011392525.1">
    <property type="nucleotide sequence ID" value="XM_011394223.1"/>
</dbReference>
<name>A0A0D1DNP0_MYCMD</name>
<protein>
    <submittedName>
        <fullName evidence="1">Uncharacterized protein</fullName>
    </submittedName>
</protein>
<organism evidence="1 2">
    <name type="scientific">Mycosarcoma maydis</name>
    <name type="common">Corn smut fungus</name>
    <name type="synonym">Ustilago maydis</name>
    <dbReference type="NCBI Taxonomy" id="5270"/>
    <lineage>
        <taxon>Eukaryota</taxon>
        <taxon>Fungi</taxon>
        <taxon>Dikarya</taxon>
        <taxon>Basidiomycota</taxon>
        <taxon>Ustilaginomycotina</taxon>
        <taxon>Ustilaginomycetes</taxon>
        <taxon>Ustilaginales</taxon>
        <taxon>Ustilaginaceae</taxon>
        <taxon>Mycosarcoma</taxon>
    </lineage>
</organism>
<dbReference type="InParanoid" id="A0A0D1DNP0"/>
<dbReference type="VEuPathDB" id="FungiDB:UMAG_12324"/>
<dbReference type="Proteomes" id="UP000000561">
    <property type="component" value="Chromosome 21"/>
</dbReference>
<keyword evidence="2" id="KW-1185">Reference proteome</keyword>
<dbReference type="EMBL" id="CM003160">
    <property type="protein sequence ID" value="KIS66034.1"/>
    <property type="molecule type" value="Genomic_DNA"/>
</dbReference>